<name>A0A6A3C715_HIBSY</name>
<organism evidence="2 3">
    <name type="scientific">Hibiscus syriacus</name>
    <name type="common">Rose of Sharon</name>
    <dbReference type="NCBI Taxonomy" id="106335"/>
    <lineage>
        <taxon>Eukaryota</taxon>
        <taxon>Viridiplantae</taxon>
        <taxon>Streptophyta</taxon>
        <taxon>Embryophyta</taxon>
        <taxon>Tracheophyta</taxon>
        <taxon>Spermatophyta</taxon>
        <taxon>Magnoliopsida</taxon>
        <taxon>eudicotyledons</taxon>
        <taxon>Gunneridae</taxon>
        <taxon>Pentapetalae</taxon>
        <taxon>rosids</taxon>
        <taxon>malvids</taxon>
        <taxon>Malvales</taxon>
        <taxon>Malvaceae</taxon>
        <taxon>Malvoideae</taxon>
        <taxon>Hibiscus</taxon>
    </lineage>
</organism>
<evidence type="ECO:0000313" key="2">
    <source>
        <dbReference type="EMBL" id="KAE8723358.1"/>
    </source>
</evidence>
<dbReference type="AlphaFoldDB" id="A0A6A3C715"/>
<dbReference type="SMART" id="SM00332">
    <property type="entry name" value="PP2Cc"/>
    <property type="match status" value="1"/>
</dbReference>
<evidence type="ECO:0000259" key="1">
    <source>
        <dbReference type="PROSITE" id="PS51746"/>
    </source>
</evidence>
<sequence length="220" mass="24325">MAIKSAFLRADYSFADASSLDISSGTTALIALIFERTLLIAKAGDCRAVFGRRGRAVEMSEDHKPNCTSERLRIEKLGGVIYVGYLNGQLSVARALGDWHMKGPKGSAYPLSAEPELQESELSEEDEFLIMGCDGLWDVMSSQCAVTMARKELMFHNDPERCSRELVREELKHNTCDNLTVIVVCFSSDPPPRKEIPQFCVRKSISAEGLNFLKGVLDGN</sequence>
<dbReference type="EMBL" id="VEPZ02000531">
    <property type="protein sequence ID" value="KAE8723358.1"/>
    <property type="molecule type" value="Genomic_DNA"/>
</dbReference>
<dbReference type="Gene3D" id="3.60.40.10">
    <property type="entry name" value="PPM-type phosphatase domain"/>
    <property type="match status" value="1"/>
</dbReference>
<dbReference type="GO" id="GO:0004722">
    <property type="term" value="F:protein serine/threonine phosphatase activity"/>
    <property type="evidence" value="ECO:0007669"/>
    <property type="project" value="InterPro"/>
</dbReference>
<dbReference type="InterPro" id="IPR001932">
    <property type="entry name" value="PPM-type_phosphatase-like_dom"/>
</dbReference>
<dbReference type="CDD" id="cd00143">
    <property type="entry name" value="PP2Cc"/>
    <property type="match status" value="1"/>
</dbReference>
<feature type="domain" description="PPM-type phosphatase" evidence="1">
    <location>
        <begin position="1"/>
        <end position="186"/>
    </location>
</feature>
<reference evidence="2" key="1">
    <citation type="submission" date="2019-09" db="EMBL/GenBank/DDBJ databases">
        <title>Draft genome information of white flower Hibiscus syriacus.</title>
        <authorList>
            <person name="Kim Y.-M."/>
        </authorList>
    </citation>
    <scope>NUCLEOTIDE SEQUENCE [LARGE SCALE GENOMIC DNA]</scope>
    <source>
        <strain evidence="2">YM2019G1</strain>
    </source>
</reference>
<dbReference type="SUPFAM" id="SSF81606">
    <property type="entry name" value="PP2C-like"/>
    <property type="match status" value="1"/>
</dbReference>
<dbReference type="Pfam" id="PF00481">
    <property type="entry name" value="PP2C"/>
    <property type="match status" value="1"/>
</dbReference>
<accession>A0A6A3C715</accession>
<dbReference type="InterPro" id="IPR015655">
    <property type="entry name" value="PP2C"/>
</dbReference>
<keyword evidence="3" id="KW-1185">Reference proteome</keyword>
<dbReference type="PANTHER" id="PTHR13832">
    <property type="entry name" value="PROTEIN PHOSPHATASE 2C"/>
    <property type="match status" value="1"/>
</dbReference>
<dbReference type="InterPro" id="IPR036457">
    <property type="entry name" value="PPM-type-like_dom_sf"/>
</dbReference>
<dbReference type="PROSITE" id="PS51746">
    <property type="entry name" value="PPM_2"/>
    <property type="match status" value="1"/>
</dbReference>
<proteinExistence type="predicted"/>
<gene>
    <name evidence="2" type="ORF">F3Y22_tig00012484pilonHSYRG00004</name>
</gene>
<evidence type="ECO:0000313" key="3">
    <source>
        <dbReference type="Proteomes" id="UP000436088"/>
    </source>
</evidence>
<protein>
    <recommendedName>
        <fullName evidence="1">PPM-type phosphatase domain-containing protein</fullName>
    </recommendedName>
</protein>
<dbReference type="Proteomes" id="UP000436088">
    <property type="component" value="Unassembled WGS sequence"/>
</dbReference>
<dbReference type="PANTHER" id="PTHR13832:SF673">
    <property type="entry name" value="PROTEIN PHOSPHATASE 2C 27-RELATED"/>
    <property type="match status" value="1"/>
</dbReference>
<comment type="caution">
    <text evidence="2">The sequence shown here is derived from an EMBL/GenBank/DDBJ whole genome shotgun (WGS) entry which is preliminary data.</text>
</comment>